<dbReference type="InterPro" id="IPR029063">
    <property type="entry name" value="SAM-dependent_MTases_sf"/>
</dbReference>
<proteinExistence type="predicted"/>
<geneLocation type="plasmid" evidence="1 2">
    <name>unnamed7</name>
</geneLocation>
<evidence type="ECO:0000313" key="2">
    <source>
        <dbReference type="Proteomes" id="UP001234585"/>
    </source>
</evidence>
<dbReference type="RefSeq" id="WP_306041862.1">
    <property type="nucleotide sequence ID" value="NZ_CP132309.1"/>
</dbReference>
<keyword evidence="2" id="KW-1185">Reference proteome</keyword>
<dbReference type="Gene3D" id="3.40.50.150">
    <property type="entry name" value="Vaccinia Virus protein VP39"/>
    <property type="match status" value="1"/>
</dbReference>
<reference evidence="1 2" key="1">
    <citation type="submission" date="2023-08" db="EMBL/GenBank/DDBJ databases">
        <title>Pathogen: clinical or host-associated sample.</title>
        <authorList>
            <person name="Hergert J."/>
            <person name="Casey R."/>
            <person name="Wagner J."/>
            <person name="Young E.L."/>
            <person name="Oakeson K.F."/>
        </authorList>
    </citation>
    <scope>NUCLEOTIDE SEQUENCE [LARGE SCALE GENOMIC DNA]</scope>
    <source>
        <strain evidence="1 2">1760953</strain>
        <plasmid evidence="1 2">unnamed7</plasmid>
    </source>
</reference>
<keyword evidence="1" id="KW-0808">Transferase</keyword>
<organism evidence="1 2">
    <name type="scientific">Shinella sumterensis</name>
    <dbReference type="NCBI Taxonomy" id="1967501"/>
    <lineage>
        <taxon>Bacteria</taxon>
        <taxon>Pseudomonadati</taxon>
        <taxon>Pseudomonadota</taxon>
        <taxon>Alphaproteobacteria</taxon>
        <taxon>Hyphomicrobiales</taxon>
        <taxon>Rhizobiaceae</taxon>
        <taxon>Shinella</taxon>
    </lineage>
</organism>
<keyword evidence="1" id="KW-0614">Plasmid</keyword>
<gene>
    <name evidence="1" type="ORF">Q9313_28795</name>
</gene>
<dbReference type="CDD" id="cd02440">
    <property type="entry name" value="AdoMet_MTases"/>
    <property type="match status" value="1"/>
</dbReference>
<dbReference type="AlphaFoldDB" id="A0AA50CUE6"/>
<dbReference type="Proteomes" id="UP001234585">
    <property type="component" value="Plasmid unnamed7"/>
</dbReference>
<dbReference type="GO" id="GO:0008168">
    <property type="term" value="F:methyltransferase activity"/>
    <property type="evidence" value="ECO:0007669"/>
    <property type="project" value="UniProtKB-KW"/>
</dbReference>
<dbReference type="EMBL" id="CP132309">
    <property type="protein sequence ID" value="WLS01399.1"/>
    <property type="molecule type" value="Genomic_DNA"/>
</dbReference>
<sequence>MAKLTKQQRKAHAEAEAILTKDRLTEDEKDFVFQNWHEGANHINGEAGAFFTPWDLAGDFAVDVGNGRIIDLCAGIGVLSYFVHARSRWGTVAEITCIERNPRYVEVGRKLLPEARWINADVFAWREWWRDELGGVMFDHAIGNPPFGTVKRAGTGPRFRGREFEFHVIDIAAEMANYGTFIIPAQSATFRLSGAPYYDRRETGRGIDFEKVTGWNMAAGAGIDTAMYRNDWKDTNMLCEVACFDFAEDRQRKQQKLPSAPFPPAKATVSAQQLALF</sequence>
<accession>A0AA50CUE6</accession>
<dbReference type="GO" id="GO:0032259">
    <property type="term" value="P:methylation"/>
    <property type="evidence" value="ECO:0007669"/>
    <property type="project" value="UniProtKB-KW"/>
</dbReference>
<name>A0AA50CUE6_9HYPH</name>
<evidence type="ECO:0000313" key="1">
    <source>
        <dbReference type="EMBL" id="WLS01399.1"/>
    </source>
</evidence>
<keyword evidence="1" id="KW-0489">Methyltransferase</keyword>
<dbReference type="SUPFAM" id="SSF53335">
    <property type="entry name" value="S-adenosyl-L-methionine-dependent methyltransferases"/>
    <property type="match status" value="1"/>
</dbReference>
<protein>
    <submittedName>
        <fullName evidence="1">Methyltransferase</fullName>
    </submittedName>
</protein>